<reference key="1">
    <citation type="journal article" date="2000" name="Nature">
        <title>Sequence and analysis of chromosome 3 of the plant Arabidopsis thaliana.</title>
        <authorList>
            <consortium name="European Union Chromosome 3 Arabidopsis Sequencing Consortium"/>
            <consortium name="Institute for Genomic Research"/>
            <consortium name="Kazusa DNA Research Institute"/>
            <person name="Salanoubat M."/>
            <person name="Lemcke K."/>
            <person name="Rieger M."/>
            <person name="Ansorge W."/>
            <person name="Unseld M."/>
            <person name="Fartmann B."/>
            <person name="Valle G."/>
            <person name="Blocker H."/>
            <person name="Perez-Alonso M."/>
            <person name="Obermaier B."/>
            <person name="Delseny M."/>
            <person name="Boutry M."/>
            <person name="Grivell L.A."/>
            <person name="Mache R."/>
            <person name="Puigdomenech P."/>
            <person name="De Simone V."/>
            <person name="Choisne N."/>
            <person name="Artiguenave F."/>
            <person name="Robert C."/>
            <person name="Brottier P."/>
            <person name="Wincker P."/>
            <person name="Cattolico L."/>
            <person name="Weissenbach J."/>
            <person name="Saurin W."/>
            <person name="Quetier F."/>
            <person name="Schafer M."/>
            <person name="Muller-Auer S."/>
            <person name="Gabel C."/>
            <person name="Fuchs M."/>
            <person name="Benes V."/>
            <person name="Wurmbach E."/>
            <person name="Drzonek H."/>
            <person name="Erfle H."/>
            <person name="Jordan N."/>
            <person name="Bangert S."/>
            <person name="Wiedelmann R."/>
            <person name="Kranz H."/>
            <person name="Voss H."/>
            <person name="Holland R."/>
            <person name="Brandt P."/>
            <person name="Nyakatura G."/>
            <person name="Vezzi A."/>
            <person name="D'Angelo M."/>
            <person name="Pallavicini A."/>
            <person name="Toppo S."/>
            <person name="Simionati B."/>
            <person name="Conrad A."/>
            <person name="Hornischer K."/>
            <person name="Kauer G."/>
            <person name="Lohnert T.H."/>
            <person name="Nordsiek G."/>
            <person name="Reichelt J."/>
            <person name="Scharfe M."/>
            <person name="Schon O."/>
            <person name="Bargues M."/>
            <person name="Terol J."/>
            <person name="Climent J."/>
            <person name="Navarro P."/>
            <person name="Collado C."/>
            <person name="Perez-Perez A."/>
            <person name="Ottenwalder B."/>
            <person name="Duchemin D."/>
            <person name="Cooke R."/>
            <person name="Laudie M."/>
            <person name="Berger-Llauro C."/>
            <person name="Purnelle B."/>
            <person name="Masuy D."/>
            <person name="de Haan M."/>
            <person name="Maarse A.C."/>
            <person name="Alcaraz J.P."/>
            <person name="Cottet A."/>
            <person name="Casacuberta E."/>
            <person name="Monfort A."/>
            <person name="Argiriou A."/>
            <person name="flores M."/>
            <person name="Liguori R."/>
            <person name="Vitale D."/>
            <person name="Mannhaupt G."/>
            <person name="Haase D."/>
            <person name="Schoof H."/>
            <person name="Rudd S."/>
            <person name="Zaccaria P."/>
            <person name="Mewes H.W."/>
            <person name="Mayer K.F."/>
            <person name="Kaul S."/>
            <person name="Town C.D."/>
            <person name="Koo H.L."/>
            <person name="Tallon L.J."/>
            <person name="Jenkins J."/>
            <person name="Rooney T."/>
            <person name="Rizzo M."/>
            <person name="Walts A."/>
            <person name="Utterback T."/>
            <person name="Fujii C.Y."/>
            <person name="Shea T.P."/>
            <person name="Creasy T.H."/>
            <person name="Haas B."/>
            <person name="Maiti R."/>
            <person name="Wu D."/>
            <person name="Peterson J."/>
            <person name="Van Aken S."/>
            <person name="Pai G."/>
            <person name="Militscher J."/>
            <person name="Sellers P."/>
            <person name="Gill J.E."/>
            <person name="Feldblyum T.V."/>
            <person name="Preuss D."/>
            <person name="Lin X."/>
            <person name="Nierman W.C."/>
            <person name="Salzberg S.L."/>
            <person name="White O."/>
            <person name="Venter J.C."/>
            <person name="Fraser C.M."/>
            <person name="Kaneko T."/>
            <person name="Nakamura Y."/>
            <person name="Sato S."/>
            <person name="Kato T."/>
            <person name="Asamizu E."/>
            <person name="Sasamoto S."/>
            <person name="Kimura T."/>
            <person name="Idesawa K."/>
            <person name="Kawashima K."/>
            <person name="Kishida Y."/>
            <person name="Kiyokawa C."/>
            <person name="Kohara M."/>
            <person name="Matsumoto M."/>
            <person name="Matsuno A."/>
            <person name="Muraki A."/>
            <person name="Nakayama S."/>
            <person name="Nakazaki N."/>
            <person name="Shinpo S."/>
            <person name="Takeuchi C."/>
            <person name="Wada T."/>
            <person name="Watanabe A."/>
            <person name="Yamada M."/>
            <person name="Yasuda M."/>
            <person name="Tabata S."/>
        </authorList>
    </citation>
    <scope>NUCLEOTIDE SEQUENCE [LARGE SCALE GENOMIC DNA]</scope>
    <source>
        <strain>cv. Columbia</strain>
    </source>
</reference>
<proteinExistence type="predicted"/>
<dbReference type="EMBL" id="AL163975">
    <property type="protein sequence ID" value="CAB88132.1"/>
    <property type="molecule type" value="Genomic_DNA"/>
</dbReference>
<protein>
    <submittedName>
        <fullName evidence="2">Uncharacterized protein T15B3_180</fullName>
    </submittedName>
</protein>
<reference evidence="2" key="2">
    <citation type="submission" date="2000-04" db="EMBL/GenBank/DDBJ databases">
        <authorList>
            <person name="Jordan N."/>
            <person name="Bangert S."/>
            <person name="Wiedelmann R."/>
            <person name="Voss H."/>
            <person name="Unseld M."/>
            <person name="Mewes H.W."/>
            <person name="Rudd S."/>
            <person name="Lemcke K."/>
            <person name="Mayer K.F.X."/>
            <person name="Quetier F."/>
            <person name="Salanoubat M."/>
        </authorList>
    </citation>
    <scope>NUCLEOTIDE SEQUENCE</scope>
</reference>
<evidence type="ECO:0000256" key="1">
    <source>
        <dbReference type="SAM" id="MobiDB-lite"/>
    </source>
</evidence>
<evidence type="ECO:0000313" key="2">
    <source>
        <dbReference type="EMBL" id="CAB88132.1"/>
    </source>
</evidence>
<sequence>MYNYSRSTRFYAEKIIVGVHQEHEEGGGVFLGSNKVAQTKPQQPKSEKSQNRSIGSVVNRPDKQPNPPIRLHDFRRNPQPSPREVEPREFSTTIILASMTRKNSIGKILKLVVEEAIDASRTGTPHHSYRRGELAHHRFMEQEP</sequence>
<dbReference type="PIR" id="T48958">
    <property type="entry name" value="T48958"/>
</dbReference>
<reference evidence="2" key="3">
    <citation type="submission" date="2000-04" db="EMBL/GenBank/DDBJ databases">
        <authorList>
            <person name="EU Arabidopsis sequencing project"/>
        </authorList>
    </citation>
    <scope>NUCLEOTIDE SEQUENCE</scope>
</reference>
<gene>
    <name evidence="2" type="primary">T15B3_180</name>
</gene>
<feature type="region of interest" description="Disordered" evidence="1">
    <location>
        <begin position="29"/>
        <end position="89"/>
    </location>
</feature>
<accession>Q9LXV7</accession>
<feature type="compositionally biased region" description="Polar residues" evidence="1">
    <location>
        <begin position="35"/>
        <end position="44"/>
    </location>
</feature>
<organism evidence="2">
    <name type="scientific">Arabidopsis thaliana</name>
    <name type="common">Mouse-ear cress</name>
    <dbReference type="NCBI Taxonomy" id="3702"/>
    <lineage>
        <taxon>Eukaryota</taxon>
        <taxon>Viridiplantae</taxon>
        <taxon>Streptophyta</taxon>
        <taxon>Embryophyta</taxon>
        <taxon>Tracheophyta</taxon>
        <taxon>Spermatophyta</taxon>
        <taxon>Magnoliopsida</taxon>
        <taxon>eudicotyledons</taxon>
        <taxon>Gunneridae</taxon>
        <taxon>Pentapetalae</taxon>
        <taxon>rosids</taxon>
        <taxon>malvids</taxon>
        <taxon>Brassicales</taxon>
        <taxon>Brassicaceae</taxon>
        <taxon>Camelineae</taxon>
        <taxon>Arabidopsis</taxon>
    </lineage>
</organism>
<name>Q9LXV7_ARATH</name>
<dbReference type="AlphaFoldDB" id="Q9LXV7"/>